<keyword evidence="2" id="KW-1185">Reference proteome</keyword>
<proteinExistence type="predicted"/>
<evidence type="ECO:0000313" key="1">
    <source>
        <dbReference type="EMBL" id="CAI9286028.1"/>
    </source>
</evidence>
<evidence type="ECO:0000313" key="2">
    <source>
        <dbReference type="Proteomes" id="UP001177003"/>
    </source>
</evidence>
<reference evidence="1" key="1">
    <citation type="submission" date="2023-04" db="EMBL/GenBank/DDBJ databases">
        <authorList>
            <person name="Vijverberg K."/>
            <person name="Xiong W."/>
            <person name="Schranz E."/>
        </authorList>
    </citation>
    <scope>NUCLEOTIDE SEQUENCE</scope>
</reference>
<dbReference type="AlphaFoldDB" id="A0AA35Z505"/>
<dbReference type="Proteomes" id="UP001177003">
    <property type="component" value="Chromosome 5"/>
</dbReference>
<name>A0AA35Z505_LACSI</name>
<accession>A0AA35Z505</accession>
<sequence length="126" mass="14137">MCCFAGGCFFSSSLQYVSSGRRHLKFQTFGIKNASASSGRSGRARKVYTESQSEAMPSTSFPVKEIASSVLPVRSFIVVTFEIATVNAFHLMMHDNMMDIEYLKLYSSRYGCEEGFEILEKNRDIS</sequence>
<protein>
    <submittedName>
        <fullName evidence="1">Uncharacterized protein</fullName>
    </submittedName>
</protein>
<organism evidence="1 2">
    <name type="scientific">Lactuca saligna</name>
    <name type="common">Willowleaf lettuce</name>
    <dbReference type="NCBI Taxonomy" id="75948"/>
    <lineage>
        <taxon>Eukaryota</taxon>
        <taxon>Viridiplantae</taxon>
        <taxon>Streptophyta</taxon>
        <taxon>Embryophyta</taxon>
        <taxon>Tracheophyta</taxon>
        <taxon>Spermatophyta</taxon>
        <taxon>Magnoliopsida</taxon>
        <taxon>eudicotyledons</taxon>
        <taxon>Gunneridae</taxon>
        <taxon>Pentapetalae</taxon>
        <taxon>asterids</taxon>
        <taxon>campanulids</taxon>
        <taxon>Asterales</taxon>
        <taxon>Asteraceae</taxon>
        <taxon>Cichorioideae</taxon>
        <taxon>Cichorieae</taxon>
        <taxon>Lactucinae</taxon>
        <taxon>Lactuca</taxon>
    </lineage>
</organism>
<gene>
    <name evidence="1" type="ORF">LSALG_LOCUS25468</name>
</gene>
<dbReference type="EMBL" id="OX465081">
    <property type="protein sequence ID" value="CAI9286028.1"/>
    <property type="molecule type" value="Genomic_DNA"/>
</dbReference>